<feature type="region of interest" description="Disordered" evidence="1">
    <location>
        <begin position="529"/>
        <end position="776"/>
    </location>
</feature>
<feature type="region of interest" description="Disordered" evidence="1">
    <location>
        <begin position="1"/>
        <end position="323"/>
    </location>
</feature>
<feature type="compositionally biased region" description="Low complexity" evidence="1">
    <location>
        <begin position="1212"/>
        <end position="1235"/>
    </location>
</feature>
<feature type="region of interest" description="Disordered" evidence="1">
    <location>
        <begin position="1829"/>
        <end position="2050"/>
    </location>
</feature>
<feature type="region of interest" description="Disordered" evidence="1">
    <location>
        <begin position="1611"/>
        <end position="1796"/>
    </location>
</feature>
<feature type="compositionally biased region" description="Low complexity" evidence="1">
    <location>
        <begin position="2206"/>
        <end position="2231"/>
    </location>
</feature>
<feature type="compositionally biased region" description="Polar residues" evidence="1">
    <location>
        <begin position="1"/>
        <end position="29"/>
    </location>
</feature>
<feature type="compositionally biased region" description="Gly residues" evidence="1">
    <location>
        <begin position="869"/>
        <end position="886"/>
    </location>
</feature>
<feature type="compositionally biased region" description="Basic and acidic residues" evidence="1">
    <location>
        <begin position="2415"/>
        <end position="2427"/>
    </location>
</feature>
<feature type="region of interest" description="Disordered" evidence="1">
    <location>
        <begin position="2202"/>
        <end position="2370"/>
    </location>
</feature>
<organism evidence="2 3">
    <name type="scientific">Trichoderma citrinoviride</name>
    <dbReference type="NCBI Taxonomy" id="58853"/>
    <lineage>
        <taxon>Eukaryota</taxon>
        <taxon>Fungi</taxon>
        <taxon>Dikarya</taxon>
        <taxon>Ascomycota</taxon>
        <taxon>Pezizomycotina</taxon>
        <taxon>Sordariomycetes</taxon>
        <taxon>Hypocreomycetidae</taxon>
        <taxon>Hypocreales</taxon>
        <taxon>Hypocreaceae</taxon>
        <taxon>Trichoderma</taxon>
    </lineage>
</organism>
<feature type="compositionally biased region" description="Low complexity" evidence="1">
    <location>
        <begin position="620"/>
        <end position="631"/>
    </location>
</feature>
<feature type="compositionally biased region" description="Low complexity" evidence="1">
    <location>
        <begin position="1835"/>
        <end position="1847"/>
    </location>
</feature>
<feature type="compositionally biased region" description="Polar residues" evidence="1">
    <location>
        <begin position="1676"/>
        <end position="1689"/>
    </location>
</feature>
<feature type="region of interest" description="Disordered" evidence="1">
    <location>
        <begin position="2076"/>
        <end position="2170"/>
    </location>
</feature>
<feature type="compositionally biased region" description="Polar residues" evidence="1">
    <location>
        <begin position="2280"/>
        <end position="2298"/>
    </location>
</feature>
<sequence>MDDSYSNPVKRAQTSLSAQTQPTTYQVNVSRKKTRKWVEAKVQNYDGDDWGADEYDQESDQEPMPPPPMNPSLRTFSGTDLLHSRHNTPSPASSLSALPSLRTQAQQQQQQQPAAVPPPASQPPRVGVSSPDVSDVSIRSASESIASGHAVSPQSVTASQGRDGDSNLSLAGIAQLPSQMQHQDQQQQAPGGYDVSRTSSFERSIKPTPTPPVGGRSLSPQISAPSAPPANQTPPIIYSPDNYSRLNDDNEHEPLALAPVIPPSIGGEDLSVSAPKPLSGVDRRDTWERDDDDSLHADQPNTQAARLDIESQAGIDRGRMSVSPKLPDLARMSAFGADLFASSTSKSAPVVPPVIEASPDIPSTVQSRWQPPPALAEDEDHSEAPGGASLSQPNSLFPGRNIPDIPPLRTPTPHETQAADPLFDSQGSKITPTEPLQPRKGETLPDLDGPQPFHRVQTYSTAESSPMKDSPVKESDVLSDEIMRTLSPSGATPAEVKLSDGPQLHPPEDRSAVRESSYTLMDYDSYWADTAEDSGLEHESTPVPPPETDPAHSAQPGLKLATNPTPPPPAATTVTFDSILSPQQSQQLLQDQPQQPDEQQPPSSLRRRFSWEADEEHRTPTPTTPAQAQATGDGSSASALHLKPFEPSVTNLGNESRSHSPVSQLSQAQPTATGSGLGALALQTSGAMPGHDSSLPEPPSPVSVSVKSDRPSTTAREQARLSIADEKLLAEQGAISLVTGTPPPPPEAHPAVSSPTSAASVPAPQAPAPNPNPHAQTKAMNFRDIMALSTPAERIAKYNEARQALAARDSGLQSWLLYMTTEHPELSASISAPGGHLTSQATNNETSSQQQPYYQQYLNASSPSTSGPQVGGGGVGGSGGGGGRSRLGGLSMPSQMSGSAFGHSGNQIGTKSKEFMHSAGKMGKGLLSKGKSKLRGSGDKVDIISPDHPTPNKAQRRSTWRFSLEPKPREDDAAPHSSDDISTTPPQLPDPSPVSPLDAASGPGSAFPWSVSNDTPDPDLSAVKQPGDEHVRSGELLIADDFHHGPYASADQGENMLSAGQRLSDLSPDTVTPDDWVMVQHQGERSQAKRMSSSLRALGNTSQSQIQNQPLDGSSAPKRNSSFIGLPPIRRGSTFGTKSKARRASERFALDDDEDEDDGSPGGDGADINAHHFSPPSAIDASQHASEAVAGAGPRYGLEQTTNVGHHHHPQLPHSQQPQPSQQVWQQQQYRQQYPGGHGPQFVPAAPMLGSLVQKLPPAGPWKLEESHLAEPLHLTKKRSGTDISQQDAYYGYEKELSLDLPAAPVPAPQGPPARFRSDVPPSSARRYPELFQLSPGQDPRQQNRGPGFPPQMHNRPPGEGMAAPRQQQGGPESDERGRRRSSGILKEIGTRLARATSRERRGSVTEARRPSVQLRGDEVSETSVATEDTADRRKKRASFLGFSGRPSSTEQAIRTEEDMINQARQRDTRSAGGEPLVDPREERKRAFFGAGQFKIGPGHFSRASTSNSAFESAAGGGGGDGRDGGAAHKRRISDIAKVSGITGLFSRSRQDRASLGAMPRQQTDDRRQNPQFQNQASTVSRQSIQLPSLDFASDRLGSLSSLGFEESFQNYGHGEDAEKKKQQQHAFEHSAQKSFGDSKAFPAARGQERLAASPGLASSHLAPSSQMTALDPGRQNAQSHQPPLSTATPVARANVPQMGPQTVKSAAAEGQRVSGDIDLESPKFQVDSMTEQKTPRPRDFNFQEKIPPLPVKGDGVSEEDVLRSQTVSPDISIVSTSNKTEEQAPVQPHSHTPEHDEIVEGVLITPPPETSLLASDADLAAGRPVIHHTVSNDVPPSVHSFPSVSSLREKSDVKSLLQGGSSVHQTEGSVALSPEPSPQVAKSQVSSKAATPVSQHQQLHSPALASAKLPDAQNMEPPTTPRSHTRSESQQHLVDTAGRRNFPTSSSPLLAGTQASQQLRPQYPPSVSMSNASVASEASTPVYPVQSGPQHLAPGFPGPFGRASTETPEAAAHQKDGQASRWKGLRNRVTEQISQRTQQQQQQQYPQQQGLILGQNKTAVADKIRGNKLLGALRRTSKQVESTQNQGSVQPSPRQLQNLSSQPHPQGYQQQAGQLQGPQPNAMPANGHYLQASGPPPNLPRAKTMPPGPPQQSAPPRNQTRSSEPLYETVPIPRGYAAVHGEGTMIPSPYHQNLRRQMPHGQFAPLPQQHPHLHPRVQQQQQWQGGHPPLMSHYPPQPIQSLPPRMTQGPVSAPLPNERSVHMRAPSDSRADYHDARSTHTSNTQLSQHNRNSSQDSRTNRDEPRPTSGLGSNLGISHPGTPQPSETGNLSVADGTRSAPRSPAVSVGVDQKPGMKLEPKTDVTAEPAAASNLGIDVEKARQLVEDNLYDATPKVVPSGTENSHEASGVSQIVSKEEAESSREAETKTGVTPVSTGVVAELEDTEEARKRAIRLASQEEKIYYEPEDFEPKMSATSYPGQEWNPFGEPEFADWKED</sequence>
<feature type="compositionally biased region" description="Basic and acidic residues" evidence="1">
    <location>
        <begin position="1397"/>
        <end position="1410"/>
    </location>
</feature>
<feature type="region of interest" description="Disordered" evidence="1">
    <location>
        <begin position="1302"/>
        <end position="1587"/>
    </location>
</feature>
<feature type="compositionally biased region" description="Low complexity" evidence="1">
    <location>
        <begin position="749"/>
        <end position="763"/>
    </location>
</feature>
<feature type="region of interest" description="Disordered" evidence="1">
    <location>
        <begin position="2466"/>
        <end position="2497"/>
    </location>
</feature>
<feature type="compositionally biased region" description="Polar residues" evidence="1">
    <location>
        <begin position="1943"/>
        <end position="1980"/>
    </location>
</feature>
<dbReference type="GeneID" id="36597388"/>
<feature type="compositionally biased region" description="Polar residues" evidence="1">
    <location>
        <begin position="892"/>
        <end position="910"/>
    </location>
</feature>
<accession>A0A2T4BLY3</accession>
<feature type="compositionally biased region" description="Low complexity" evidence="1">
    <location>
        <begin position="123"/>
        <end position="140"/>
    </location>
</feature>
<feature type="compositionally biased region" description="Basic and acidic residues" evidence="1">
    <location>
        <begin position="1614"/>
        <end position="1632"/>
    </location>
</feature>
<evidence type="ECO:0000313" key="3">
    <source>
        <dbReference type="Proteomes" id="UP000241546"/>
    </source>
</evidence>
<feature type="compositionally biased region" description="Basic and acidic residues" evidence="1">
    <location>
        <begin position="2354"/>
        <end position="2364"/>
    </location>
</feature>
<gene>
    <name evidence="2" type="ORF">BBK36DRAFT_1107616</name>
</gene>
<name>A0A2T4BLY3_9HYPO</name>
<feature type="compositionally biased region" description="Low complexity" evidence="1">
    <location>
        <begin position="175"/>
        <end position="188"/>
    </location>
</feature>
<feature type="compositionally biased region" description="Basic and acidic residues" evidence="1">
    <location>
        <begin position="964"/>
        <end position="979"/>
    </location>
</feature>
<feature type="region of interest" description="Disordered" evidence="1">
    <location>
        <begin position="343"/>
        <end position="517"/>
    </location>
</feature>
<dbReference type="Proteomes" id="UP000241546">
    <property type="component" value="Unassembled WGS sequence"/>
</dbReference>
<feature type="region of interest" description="Disordered" evidence="1">
    <location>
        <begin position="2393"/>
        <end position="2447"/>
    </location>
</feature>
<feature type="compositionally biased region" description="Low complexity" evidence="1">
    <location>
        <begin position="849"/>
        <end position="868"/>
    </location>
</feature>
<feature type="compositionally biased region" description="Polar residues" evidence="1">
    <location>
        <begin position="1881"/>
        <end position="1901"/>
    </location>
</feature>
<proteinExistence type="predicted"/>
<keyword evidence="3" id="KW-1185">Reference proteome</keyword>
<evidence type="ECO:0000313" key="2">
    <source>
        <dbReference type="EMBL" id="PTB70322.1"/>
    </source>
</evidence>
<feature type="compositionally biased region" description="Low complexity" evidence="1">
    <location>
        <begin position="920"/>
        <end position="929"/>
    </location>
</feature>
<feature type="compositionally biased region" description="Acidic residues" evidence="1">
    <location>
        <begin position="46"/>
        <end position="61"/>
    </location>
</feature>
<feature type="compositionally biased region" description="Low complexity" evidence="1">
    <location>
        <begin position="2033"/>
        <end position="2050"/>
    </location>
</feature>
<feature type="compositionally biased region" description="Polar residues" evidence="1">
    <location>
        <begin position="1764"/>
        <end position="1779"/>
    </location>
</feature>
<evidence type="ECO:0008006" key="4">
    <source>
        <dbReference type="Google" id="ProtNLM"/>
    </source>
</evidence>
<dbReference type="RefSeq" id="XP_024753642.1">
    <property type="nucleotide sequence ID" value="XM_024889269.1"/>
</dbReference>
<dbReference type="EMBL" id="KZ680207">
    <property type="protein sequence ID" value="PTB70322.1"/>
    <property type="molecule type" value="Genomic_DNA"/>
</dbReference>
<feature type="compositionally biased region" description="Basic and acidic residues" evidence="1">
    <location>
        <begin position="1734"/>
        <end position="1743"/>
    </location>
</feature>
<feature type="compositionally biased region" description="Low complexity" evidence="1">
    <location>
        <begin position="571"/>
        <end position="604"/>
    </location>
</feature>
<feature type="compositionally biased region" description="Basic and acidic residues" evidence="1">
    <location>
        <begin position="609"/>
        <end position="619"/>
    </location>
</feature>
<feature type="compositionally biased region" description="Basic and acidic residues" evidence="1">
    <location>
        <begin position="717"/>
        <end position="729"/>
    </location>
</feature>
<feature type="compositionally biased region" description="Polar residues" evidence="1">
    <location>
        <begin position="1089"/>
        <end position="1123"/>
    </location>
</feature>
<feature type="compositionally biased region" description="Polar residues" evidence="1">
    <location>
        <begin position="2080"/>
        <end position="2102"/>
    </location>
</feature>
<reference evidence="3" key="1">
    <citation type="submission" date="2016-07" db="EMBL/GenBank/DDBJ databases">
        <title>Multiple horizontal gene transfer events from other fungi enriched the ability of initially mycotrophic Trichoderma (Ascomycota) to feed on dead plant biomass.</title>
        <authorList>
            <consortium name="DOE Joint Genome Institute"/>
            <person name="Atanasova L."/>
            <person name="Chenthamara K."/>
            <person name="Zhang J."/>
            <person name="Grujic M."/>
            <person name="Henrissat B."/>
            <person name="Kuo A."/>
            <person name="Aerts A."/>
            <person name="Salamov A."/>
            <person name="Lipzen A."/>
            <person name="Labutti K."/>
            <person name="Barry K."/>
            <person name="Miao Y."/>
            <person name="Rahimi M.J."/>
            <person name="Shen Q."/>
            <person name="Grigoriev I.V."/>
            <person name="Kubicek C.P."/>
            <person name="Druzhinina I.S."/>
        </authorList>
    </citation>
    <scope>NUCLEOTIDE SEQUENCE [LARGE SCALE GENOMIC DNA]</scope>
    <source>
        <strain evidence="3">TUCIM 6016</strain>
    </source>
</reference>
<feature type="compositionally biased region" description="Basic and acidic residues" evidence="1">
    <location>
        <begin position="2260"/>
        <end position="2279"/>
    </location>
</feature>
<feature type="region of interest" description="Disordered" evidence="1">
    <location>
        <begin position="829"/>
        <end position="1246"/>
    </location>
</feature>
<dbReference type="OrthoDB" id="5151921at2759"/>
<protein>
    <recommendedName>
        <fullName evidence="4">SWI-SNF chromatin-remodeling complex protein</fullName>
    </recommendedName>
</protein>
<feature type="compositionally biased region" description="Low complexity" evidence="1">
    <location>
        <begin position="89"/>
        <end position="114"/>
    </location>
</feature>
<feature type="compositionally biased region" description="Polar residues" evidence="1">
    <location>
        <begin position="837"/>
        <end position="848"/>
    </location>
</feature>
<feature type="compositionally biased region" description="Polar residues" evidence="1">
    <location>
        <begin position="1859"/>
        <end position="1869"/>
    </location>
</feature>
<feature type="compositionally biased region" description="Polar residues" evidence="1">
    <location>
        <begin position="648"/>
        <end position="674"/>
    </location>
</feature>
<evidence type="ECO:0000256" key="1">
    <source>
        <dbReference type="SAM" id="MobiDB-lite"/>
    </source>
</evidence>
<feature type="compositionally biased region" description="Low complexity" evidence="1">
    <location>
        <begin position="2103"/>
        <end position="2121"/>
    </location>
</feature>
<feature type="compositionally biased region" description="Polar residues" evidence="1">
    <location>
        <begin position="1570"/>
        <end position="1587"/>
    </location>
</feature>